<dbReference type="InterPro" id="IPR029058">
    <property type="entry name" value="AB_hydrolase_fold"/>
</dbReference>
<protein>
    <submittedName>
        <fullName evidence="3">Alpha/beta hydrolase</fullName>
    </submittedName>
</protein>
<dbReference type="PRINTS" id="PR00111">
    <property type="entry name" value="ABHYDROLASE"/>
</dbReference>
<dbReference type="PANTHER" id="PTHR43329">
    <property type="entry name" value="EPOXIDE HYDROLASE"/>
    <property type="match status" value="1"/>
</dbReference>
<evidence type="ECO:0000313" key="3">
    <source>
        <dbReference type="EMBL" id="QPQ56313.1"/>
    </source>
</evidence>
<accession>A0A7T2GMM6</accession>
<dbReference type="PRINTS" id="PR00412">
    <property type="entry name" value="EPOXHYDRLASE"/>
</dbReference>
<keyword evidence="4" id="KW-1185">Reference proteome</keyword>
<dbReference type="KEGG" id="sflv:IC614_08850"/>
<dbReference type="PROSITE" id="PS00560">
    <property type="entry name" value="CARBOXYPEPT_SER_HIS"/>
    <property type="match status" value="1"/>
</dbReference>
<dbReference type="SUPFAM" id="SSF53474">
    <property type="entry name" value="alpha/beta-Hydrolases"/>
    <property type="match status" value="1"/>
</dbReference>
<dbReference type="AlphaFoldDB" id="A0A7T2GMM6"/>
<proteinExistence type="predicted"/>
<sequence length="296" mass="33178">MNEGLERIALSTGVMLAVRMAGPREADPILFLHGFPESHRTWRHQVADLSRDHFCVAPDQRGFGASDKPGAVKAYKTDRIIEDLIALADQLGIGRFTLVGHDWGGAASWLAALRHPDRVVRLVIVNAPHPLIFQKSLIDDPEQRAASQYIRAFRNPLMETGVRAMGLERFFEKSFGAHVDLARIPEEEKQAYLRDWGREGALTAMLNWYRASNIKVPKTGRRAMKPLWTHAPFPKLKMPVLVVWGMKDKALLPVQLEGLDALVDDLALVRVEDAGHFVPWEKPDAVTGAIRDFLST</sequence>
<organism evidence="3 4">
    <name type="scientific">Allosphingosinicella flava</name>
    <dbReference type="NCBI Taxonomy" id="2771430"/>
    <lineage>
        <taxon>Bacteria</taxon>
        <taxon>Pseudomonadati</taxon>
        <taxon>Pseudomonadota</taxon>
        <taxon>Alphaproteobacteria</taxon>
        <taxon>Sphingomonadales</taxon>
        <taxon>Sphingomonadaceae</taxon>
        <taxon>Allosphingosinicella</taxon>
    </lineage>
</organism>
<dbReference type="Pfam" id="PF00561">
    <property type="entry name" value="Abhydrolase_1"/>
    <property type="match status" value="1"/>
</dbReference>
<name>A0A7T2GMM6_9SPHN</name>
<dbReference type="Gene3D" id="3.40.50.1820">
    <property type="entry name" value="alpha/beta hydrolase"/>
    <property type="match status" value="1"/>
</dbReference>
<dbReference type="InterPro" id="IPR000639">
    <property type="entry name" value="Epox_hydrolase-like"/>
</dbReference>
<evidence type="ECO:0000256" key="1">
    <source>
        <dbReference type="ARBA" id="ARBA00022801"/>
    </source>
</evidence>
<gene>
    <name evidence="3" type="ORF">IC614_08850</name>
</gene>
<dbReference type="InterPro" id="IPR000073">
    <property type="entry name" value="AB_hydrolase_1"/>
</dbReference>
<dbReference type="InterPro" id="IPR033124">
    <property type="entry name" value="Ser_caboxypep_his_AS"/>
</dbReference>
<dbReference type="GO" id="GO:0004185">
    <property type="term" value="F:serine-type carboxypeptidase activity"/>
    <property type="evidence" value="ECO:0007669"/>
    <property type="project" value="InterPro"/>
</dbReference>
<reference evidence="3 4" key="1">
    <citation type="submission" date="2020-11" db="EMBL/GenBank/DDBJ databases">
        <title>Genome seq and assembly of Sphingosinicella sp.</title>
        <authorList>
            <person name="Chhetri G."/>
        </authorList>
    </citation>
    <scope>NUCLEOTIDE SEQUENCE [LARGE SCALE GENOMIC DNA]</scope>
    <source>
        <strain evidence="3 4">UDD2</strain>
    </source>
</reference>
<evidence type="ECO:0000313" key="4">
    <source>
        <dbReference type="Proteomes" id="UP000594873"/>
    </source>
</evidence>
<keyword evidence="1 3" id="KW-0378">Hydrolase</keyword>
<evidence type="ECO:0000259" key="2">
    <source>
        <dbReference type="Pfam" id="PF00561"/>
    </source>
</evidence>
<feature type="domain" description="AB hydrolase-1" evidence="2">
    <location>
        <begin position="28"/>
        <end position="283"/>
    </location>
</feature>
<dbReference type="Proteomes" id="UP000594873">
    <property type="component" value="Chromosome"/>
</dbReference>
<dbReference type="EMBL" id="CP065592">
    <property type="protein sequence ID" value="QPQ56313.1"/>
    <property type="molecule type" value="Genomic_DNA"/>
</dbReference>